<name>A0A3B0WVC7_9ZZZZ</name>
<accession>A0A3B0WVC7</accession>
<reference evidence="2" key="1">
    <citation type="submission" date="2018-06" db="EMBL/GenBank/DDBJ databases">
        <authorList>
            <person name="Zhirakovskaya E."/>
        </authorList>
    </citation>
    <scope>NUCLEOTIDE SEQUENCE</scope>
</reference>
<feature type="transmembrane region" description="Helical" evidence="1">
    <location>
        <begin position="48"/>
        <end position="81"/>
    </location>
</feature>
<protein>
    <submittedName>
        <fullName evidence="2">Uncharacterized protein</fullName>
    </submittedName>
</protein>
<keyword evidence="1" id="KW-0812">Transmembrane</keyword>
<keyword evidence="1" id="KW-1133">Transmembrane helix</keyword>
<dbReference type="EMBL" id="UOFF01000215">
    <property type="protein sequence ID" value="VAW56343.1"/>
    <property type="molecule type" value="Genomic_DNA"/>
</dbReference>
<feature type="transmembrane region" description="Helical" evidence="1">
    <location>
        <begin position="114"/>
        <end position="130"/>
    </location>
</feature>
<gene>
    <name evidence="2" type="ORF">MNBD_GAMMA07-1093</name>
</gene>
<evidence type="ECO:0000313" key="2">
    <source>
        <dbReference type="EMBL" id="VAW56343.1"/>
    </source>
</evidence>
<proteinExistence type="predicted"/>
<evidence type="ECO:0000256" key="1">
    <source>
        <dbReference type="SAM" id="Phobius"/>
    </source>
</evidence>
<organism evidence="2">
    <name type="scientific">hydrothermal vent metagenome</name>
    <dbReference type="NCBI Taxonomy" id="652676"/>
    <lineage>
        <taxon>unclassified sequences</taxon>
        <taxon>metagenomes</taxon>
        <taxon>ecological metagenomes</taxon>
    </lineage>
</organism>
<keyword evidence="1" id="KW-0472">Membrane</keyword>
<sequence length="137" mass="16008">MLLLFNIISAFLFLAWPMVLFTSFMMYDAPGSENDFKHHVIVTRVLCYPVYLSALHLLFGITFFGFSSITLFISSVFIVWYGLSIFNSVDPIVTLYESRINPQNNPTMLNRHSFMFWIYILALIFLGIDMRKRVDNK</sequence>
<feature type="transmembrane region" description="Helical" evidence="1">
    <location>
        <begin position="6"/>
        <end position="27"/>
    </location>
</feature>
<dbReference type="AlphaFoldDB" id="A0A3B0WVC7"/>